<dbReference type="InterPro" id="IPR011042">
    <property type="entry name" value="6-blade_b-propeller_TolB-like"/>
</dbReference>
<feature type="domain" description="B box-type" evidence="3">
    <location>
        <begin position="70"/>
        <end position="111"/>
    </location>
</feature>
<dbReference type="SMART" id="SM00336">
    <property type="entry name" value="BBOX"/>
    <property type="match status" value="2"/>
</dbReference>
<evidence type="ECO:0000313" key="5">
    <source>
        <dbReference type="Proteomes" id="UP000596742"/>
    </source>
</evidence>
<evidence type="ECO:0000256" key="2">
    <source>
        <dbReference type="SAM" id="Coils"/>
    </source>
</evidence>
<evidence type="ECO:0000256" key="1">
    <source>
        <dbReference type="PROSITE-ProRule" id="PRU00024"/>
    </source>
</evidence>
<reference evidence="4" key="1">
    <citation type="submission" date="2018-11" db="EMBL/GenBank/DDBJ databases">
        <authorList>
            <person name="Alioto T."/>
            <person name="Alioto T."/>
        </authorList>
    </citation>
    <scope>NUCLEOTIDE SEQUENCE</scope>
</reference>
<accession>A0A8B6FTK0</accession>
<dbReference type="OrthoDB" id="6068722at2759"/>
<feature type="coiled-coil region" evidence="2">
    <location>
        <begin position="191"/>
        <end position="218"/>
    </location>
</feature>
<dbReference type="PROSITE" id="PS50119">
    <property type="entry name" value="ZF_BBOX"/>
    <property type="match status" value="1"/>
</dbReference>
<dbReference type="AlphaFoldDB" id="A0A8B6FTK0"/>
<keyword evidence="2" id="KW-0175">Coiled coil</keyword>
<keyword evidence="1" id="KW-0863">Zinc-finger</keyword>
<keyword evidence="1" id="KW-0862">Zinc</keyword>
<dbReference type="Gene3D" id="3.30.160.60">
    <property type="entry name" value="Classic Zinc Finger"/>
    <property type="match status" value="1"/>
</dbReference>
<name>A0A8B6FTK0_MYTGA</name>
<sequence>MEGEILPKICEFCEASPEIKMNCINCNLFLCRACHLKIHSKIKSANDHIGIEIQEYHAESISENSRKVILKQMLCVKHNQKTCFMFCRDCEQLICSTCVIESHQQHTFEEIDHAYDEKEKELRSLTVQLDSEIGTVETHAARLLEMKSEGEKNVLEVKSKILQHEDQIKENISMEAKTLLTQVDNRWEVTKDSITKQRKRVQKRIVDLEKRKAQLNLILHSRQASEIFVTAKEMKRLLPNTCLSNVQIETLRFTPSEIDLENIGVCHKQERYEHVCNFQTNLNDVSKMLEIEENQYVLYSSVENKVQQVQFINKTINVQLEVDDVEASDIAVTKDRHTLLLIESYVYCLTDNCELIQLTLGMACEDLRYVQCINVNNENQIVVGSIFENPPYDEEPYSGIVAVFAPIVHFNDQTYEEVDEEPLFSKNFDNSIPQKIISTVNNDYCLIVTLTDSLHDTKLITRYNHEFEFTWQYNGCCKDKFSPVDVTESPSELICVADNFNSAIHVLNQDGDVLTCNLLVTEVVANPLSIYINSNGLLFITCEKTNEHQPPHIYLFKLK</sequence>
<evidence type="ECO:0000259" key="3">
    <source>
        <dbReference type="PROSITE" id="PS50119"/>
    </source>
</evidence>
<dbReference type="Proteomes" id="UP000596742">
    <property type="component" value="Unassembled WGS sequence"/>
</dbReference>
<dbReference type="GO" id="GO:0008270">
    <property type="term" value="F:zinc ion binding"/>
    <property type="evidence" value="ECO:0007669"/>
    <property type="project" value="UniProtKB-KW"/>
</dbReference>
<gene>
    <name evidence="4" type="ORF">MGAL_10B021682</name>
</gene>
<keyword evidence="1" id="KW-0479">Metal-binding</keyword>
<dbReference type="EMBL" id="UYJE01007302">
    <property type="protein sequence ID" value="VDI53476.1"/>
    <property type="molecule type" value="Genomic_DNA"/>
</dbReference>
<dbReference type="Gene3D" id="2.120.10.30">
    <property type="entry name" value="TolB, C-terminal domain"/>
    <property type="match status" value="1"/>
</dbReference>
<comment type="caution">
    <text evidence="4">The sequence shown here is derived from an EMBL/GenBank/DDBJ whole genome shotgun (WGS) entry which is preliminary data.</text>
</comment>
<dbReference type="PANTHER" id="PTHR25462:SF296">
    <property type="entry name" value="MEIOTIC P26, ISOFORM F"/>
    <property type="match status" value="1"/>
</dbReference>
<dbReference type="PANTHER" id="PTHR25462">
    <property type="entry name" value="BONUS, ISOFORM C-RELATED"/>
    <property type="match status" value="1"/>
</dbReference>
<protein>
    <recommendedName>
        <fullName evidence="3">B box-type domain-containing protein</fullName>
    </recommendedName>
</protein>
<dbReference type="SUPFAM" id="SSF57845">
    <property type="entry name" value="B-box zinc-binding domain"/>
    <property type="match status" value="1"/>
</dbReference>
<proteinExistence type="predicted"/>
<dbReference type="GO" id="GO:0061630">
    <property type="term" value="F:ubiquitin protein ligase activity"/>
    <property type="evidence" value="ECO:0007669"/>
    <property type="project" value="TreeGrafter"/>
</dbReference>
<organism evidence="4 5">
    <name type="scientific">Mytilus galloprovincialis</name>
    <name type="common">Mediterranean mussel</name>
    <dbReference type="NCBI Taxonomy" id="29158"/>
    <lineage>
        <taxon>Eukaryota</taxon>
        <taxon>Metazoa</taxon>
        <taxon>Spiralia</taxon>
        <taxon>Lophotrochozoa</taxon>
        <taxon>Mollusca</taxon>
        <taxon>Bivalvia</taxon>
        <taxon>Autobranchia</taxon>
        <taxon>Pteriomorphia</taxon>
        <taxon>Mytilida</taxon>
        <taxon>Mytiloidea</taxon>
        <taxon>Mytilidae</taxon>
        <taxon>Mytilinae</taxon>
        <taxon>Mytilus</taxon>
    </lineage>
</organism>
<dbReference type="Pfam" id="PF00643">
    <property type="entry name" value="zf-B_box"/>
    <property type="match status" value="1"/>
</dbReference>
<dbReference type="InterPro" id="IPR047153">
    <property type="entry name" value="TRIM45/56/19-like"/>
</dbReference>
<dbReference type="CDD" id="cd19757">
    <property type="entry name" value="Bbox1"/>
    <property type="match status" value="1"/>
</dbReference>
<keyword evidence="5" id="KW-1185">Reference proteome</keyword>
<dbReference type="InterPro" id="IPR000315">
    <property type="entry name" value="Znf_B-box"/>
</dbReference>
<dbReference type="SUPFAM" id="SSF63829">
    <property type="entry name" value="Calcium-dependent phosphotriesterase"/>
    <property type="match status" value="1"/>
</dbReference>
<evidence type="ECO:0000313" key="4">
    <source>
        <dbReference type="EMBL" id="VDI53476.1"/>
    </source>
</evidence>